<dbReference type="CDD" id="cd01948">
    <property type="entry name" value="EAL"/>
    <property type="match status" value="1"/>
</dbReference>
<dbReference type="Gene3D" id="3.30.110.200">
    <property type="match status" value="1"/>
</dbReference>
<dbReference type="PANTHER" id="PTHR33121:SF79">
    <property type="entry name" value="CYCLIC DI-GMP PHOSPHODIESTERASE PDED-RELATED"/>
    <property type="match status" value="1"/>
</dbReference>
<dbReference type="Pfam" id="PF16448">
    <property type="entry name" value="LapD_MoxY_N"/>
    <property type="match status" value="1"/>
</dbReference>
<keyword evidence="1" id="KW-0812">Transmembrane</keyword>
<proteinExistence type="predicted"/>
<keyword evidence="6" id="KW-1185">Reference proteome</keyword>
<feature type="domain" description="GGDEF" evidence="4">
    <location>
        <begin position="263"/>
        <end position="396"/>
    </location>
</feature>
<comment type="caution">
    <text evidence="5">The sequence shown here is derived from an EMBL/GenBank/DDBJ whole genome shotgun (WGS) entry which is preliminary data.</text>
</comment>
<dbReference type="RefSeq" id="WP_100293609.1">
    <property type="nucleotide sequence ID" value="NZ_PGGC01000071.1"/>
</dbReference>
<feature type="domain" description="EAL" evidence="2">
    <location>
        <begin position="404"/>
        <end position="641"/>
    </location>
</feature>
<dbReference type="Gene3D" id="6.10.340.10">
    <property type="match status" value="1"/>
</dbReference>
<dbReference type="InterPro" id="IPR003660">
    <property type="entry name" value="HAMP_dom"/>
</dbReference>
<dbReference type="Gene3D" id="3.30.70.270">
    <property type="match status" value="1"/>
</dbReference>
<feature type="domain" description="HAMP" evidence="3">
    <location>
        <begin position="172"/>
        <end position="224"/>
    </location>
</feature>
<dbReference type="GO" id="GO:0071111">
    <property type="term" value="F:cyclic-guanylate-specific phosphodiesterase activity"/>
    <property type="evidence" value="ECO:0007669"/>
    <property type="project" value="InterPro"/>
</dbReference>
<feature type="transmembrane region" description="Helical" evidence="1">
    <location>
        <begin position="152"/>
        <end position="175"/>
    </location>
</feature>
<evidence type="ECO:0000259" key="2">
    <source>
        <dbReference type="PROSITE" id="PS50883"/>
    </source>
</evidence>
<dbReference type="GO" id="GO:0007165">
    <property type="term" value="P:signal transduction"/>
    <property type="evidence" value="ECO:0007669"/>
    <property type="project" value="InterPro"/>
</dbReference>
<dbReference type="InterPro" id="IPR032244">
    <property type="entry name" value="LapD_MoxY_N"/>
</dbReference>
<dbReference type="Pfam" id="PF00563">
    <property type="entry name" value="EAL"/>
    <property type="match status" value="1"/>
</dbReference>
<dbReference type="SUPFAM" id="SSF55073">
    <property type="entry name" value="Nucleotide cyclase"/>
    <property type="match status" value="1"/>
</dbReference>
<keyword evidence="1" id="KW-1133">Transmembrane helix</keyword>
<dbReference type="EMBL" id="PGGC01000071">
    <property type="protein sequence ID" value="PJG59342.1"/>
    <property type="molecule type" value="Genomic_DNA"/>
</dbReference>
<gene>
    <name evidence="5" type="ORF">CUC53_07695</name>
</gene>
<accession>A0A2H9U5P0</accession>
<dbReference type="Pfam" id="PF00990">
    <property type="entry name" value="GGDEF"/>
    <property type="match status" value="1"/>
</dbReference>
<evidence type="ECO:0000313" key="6">
    <source>
        <dbReference type="Proteomes" id="UP000235861"/>
    </source>
</evidence>
<evidence type="ECO:0000259" key="3">
    <source>
        <dbReference type="PROSITE" id="PS50885"/>
    </source>
</evidence>
<dbReference type="PROSITE" id="PS50883">
    <property type="entry name" value="EAL"/>
    <property type="match status" value="1"/>
</dbReference>
<dbReference type="Gene3D" id="6.20.270.20">
    <property type="entry name" value="LapD/MoxY periplasmic domain"/>
    <property type="match status" value="1"/>
</dbReference>
<dbReference type="PANTHER" id="PTHR33121">
    <property type="entry name" value="CYCLIC DI-GMP PHOSPHODIESTERASE PDEF"/>
    <property type="match status" value="1"/>
</dbReference>
<dbReference type="GO" id="GO:0016020">
    <property type="term" value="C:membrane"/>
    <property type="evidence" value="ECO:0007669"/>
    <property type="project" value="InterPro"/>
</dbReference>
<dbReference type="PROSITE" id="PS50887">
    <property type="entry name" value="GGDEF"/>
    <property type="match status" value="1"/>
</dbReference>
<dbReference type="InterPro" id="IPR042461">
    <property type="entry name" value="LapD_MoxY_peri_C"/>
</dbReference>
<sequence length="641" mass="71536">MTLYRQLLITMLLLFGLLFLITYWVQFSSTRSYLQQQQETNLNNTATSLGLALTPYLDDGDKLGAESVIQAVFDGGYYRTIRLELLTSQEVVEQINASTIQGVPDWFVKLGLFPEIINESILTSGWLQLGKLKIIGHSGQAYHELWAGMSRLASWFIVGFLVMTILLMRALHFLLRPLKQICDQAVEIEQHHFSHVIPEPKTHELKQVVQAINTLTNKLEVQFQEQADEAELLREHVYVDAVSGLGNRAYFIGQVNAWIADSGRGGVMLVAVDMLEDIYRDEGYAARDSMVKSIASALRELLQGWSGSAVARISAVEYAVLCPTNGSQQLLELAEQINSRIAALVVNPMTSGQALSVIGIAEQDGDDDLSILLTKADNALAKARNERRGAVVMAAGYRPGMMGKLAWRELVEDAILCQRWSFKAQPACRFVDGSQLHAELFASISRDGIDYLASQFLPVIEQFDMGRQFDRAILTATVGLLKQQLELTLAVNITIGTFCSGEVLNWLPKFLSENENLKSRLLFEVPETAIVKYREHVSKFINLLREHGFKWGVDHYGRHFQSLDYLKMLSPSYVKVDHGYTSQILNPSTDTSFLSAVCRAAHNAGALTIATRVENEVEVAVLAKLHIDGYQGFVHSTFKLS</sequence>
<dbReference type="Gene3D" id="3.20.20.450">
    <property type="entry name" value="EAL domain"/>
    <property type="match status" value="1"/>
</dbReference>
<dbReference type="SMART" id="SM00052">
    <property type="entry name" value="EAL"/>
    <property type="match status" value="1"/>
</dbReference>
<protein>
    <submittedName>
        <fullName evidence="5">GGDEF domain-containing protein</fullName>
    </submittedName>
</protein>
<dbReference type="SMART" id="SM00267">
    <property type="entry name" value="GGDEF"/>
    <property type="match status" value="1"/>
</dbReference>
<dbReference type="InterPro" id="IPR029787">
    <property type="entry name" value="Nucleotide_cyclase"/>
</dbReference>
<evidence type="ECO:0000259" key="4">
    <source>
        <dbReference type="PROSITE" id="PS50887"/>
    </source>
</evidence>
<dbReference type="OrthoDB" id="5894408at2"/>
<feature type="transmembrane region" description="Helical" evidence="1">
    <location>
        <begin position="6"/>
        <end position="25"/>
    </location>
</feature>
<evidence type="ECO:0000256" key="1">
    <source>
        <dbReference type="SAM" id="Phobius"/>
    </source>
</evidence>
<dbReference type="AlphaFoldDB" id="A0A2H9U5P0"/>
<dbReference type="InterPro" id="IPR035919">
    <property type="entry name" value="EAL_sf"/>
</dbReference>
<dbReference type="SUPFAM" id="SSF141868">
    <property type="entry name" value="EAL domain-like"/>
    <property type="match status" value="1"/>
</dbReference>
<dbReference type="CDD" id="cd01949">
    <property type="entry name" value="GGDEF"/>
    <property type="match status" value="1"/>
</dbReference>
<reference evidence="5 6" key="1">
    <citation type="submission" date="2017-11" db="EMBL/GenBank/DDBJ databases">
        <title>Draft genome sequence of environmental isolate Aeromonas cavernicola sp. nov. MDC 2508.</title>
        <authorList>
            <person name="Colston S.M."/>
            <person name="Navarro A."/>
            <person name="Martinez-Murcia A.J."/>
            <person name="Graf J."/>
        </authorList>
    </citation>
    <scope>NUCLEOTIDE SEQUENCE [LARGE SCALE GENOMIC DNA]</scope>
    <source>
        <strain evidence="5 6">MDC 2508</strain>
    </source>
</reference>
<evidence type="ECO:0000313" key="5">
    <source>
        <dbReference type="EMBL" id="PJG59342.1"/>
    </source>
</evidence>
<dbReference type="InterPro" id="IPR043128">
    <property type="entry name" value="Rev_trsase/Diguanyl_cyclase"/>
</dbReference>
<dbReference type="Proteomes" id="UP000235861">
    <property type="component" value="Unassembled WGS sequence"/>
</dbReference>
<keyword evidence="1" id="KW-0472">Membrane</keyword>
<name>A0A2H9U5P0_9GAMM</name>
<dbReference type="InterPro" id="IPR001633">
    <property type="entry name" value="EAL_dom"/>
</dbReference>
<dbReference type="PROSITE" id="PS50885">
    <property type="entry name" value="HAMP"/>
    <property type="match status" value="1"/>
</dbReference>
<dbReference type="InterPro" id="IPR050706">
    <property type="entry name" value="Cyclic-di-GMP_PDE-like"/>
</dbReference>
<organism evidence="5 6">
    <name type="scientific">Aeromonas cavernicola</name>
    <dbReference type="NCBI Taxonomy" id="1006623"/>
    <lineage>
        <taxon>Bacteria</taxon>
        <taxon>Pseudomonadati</taxon>
        <taxon>Pseudomonadota</taxon>
        <taxon>Gammaproteobacteria</taxon>
        <taxon>Aeromonadales</taxon>
        <taxon>Aeromonadaceae</taxon>
        <taxon>Aeromonas</taxon>
    </lineage>
</organism>
<dbReference type="InterPro" id="IPR000160">
    <property type="entry name" value="GGDEF_dom"/>
</dbReference>